<dbReference type="Gene3D" id="2.60.40.10">
    <property type="entry name" value="Immunoglobulins"/>
    <property type="match status" value="1"/>
</dbReference>
<dbReference type="RefSeq" id="WP_029163398.1">
    <property type="nucleotide sequence ID" value="NZ_CP009933.1"/>
</dbReference>
<evidence type="ECO:0000259" key="3">
    <source>
        <dbReference type="PROSITE" id="PS50853"/>
    </source>
</evidence>
<dbReference type="InterPro" id="IPR001223">
    <property type="entry name" value="Glyco_hydro18_cat"/>
</dbReference>
<dbReference type="SUPFAM" id="SSF49265">
    <property type="entry name" value="Fibronectin type III"/>
    <property type="match status" value="1"/>
</dbReference>
<dbReference type="PANTHER" id="PTHR46066">
    <property type="entry name" value="CHITINASE DOMAIN-CONTAINING PROTEIN 1 FAMILY MEMBER"/>
    <property type="match status" value="1"/>
</dbReference>
<dbReference type="Pfam" id="PF00041">
    <property type="entry name" value="fn3"/>
    <property type="match status" value="1"/>
</dbReference>
<dbReference type="HOGENOM" id="CLU_037415_3_1_9"/>
<dbReference type="CDD" id="cd02874">
    <property type="entry name" value="GH18_CFLE_spore_hydrolase"/>
    <property type="match status" value="1"/>
</dbReference>
<dbReference type="InterPro" id="IPR011583">
    <property type="entry name" value="Chitinase_II/V-like_cat"/>
</dbReference>
<dbReference type="InterPro" id="IPR036116">
    <property type="entry name" value="FN3_sf"/>
</dbReference>
<dbReference type="Proteomes" id="UP000033115">
    <property type="component" value="Chromosome"/>
</dbReference>
<evidence type="ECO:0000313" key="6">
    <source>
        <dbReference type="Proteomes" id="UP000033115"/>
    </source>
</evidence>
<dbReference type="InterPro" id="IPR029070">
    <property type="entry name" value="Chitinase_insertion_sf"/>
</dbReference>
<evidence type="ECO:0000256" key="1">
    <source>
        <dbReference type="ARBA" id="ARBA00022801"/>
    </source>
</evidence>
<dbReference type="InterPro" id="IPR017853">
    <property type="entry name" value="GH"/>
</dbReference>
<dbReference type="Gene3D" id="3.20.20.80">
    <property type="entry name" value="Glycosidases"/>
    <property type="match status" value="1"/>
</dbReference>
<dbReference type="PROSITE" id="PS50853">
    <property type="entry name" value="FN3"/>
    <property type="match status" value="1"/>
</dbReference>
<dbReference type="SMART" id="SM00636">
    <property type="entry name" value="Glyco_18"/>
    <property type="match status" value="1"/>
</dbReference>
<dbReference type="EMBL" id="CP009933">
    <property type="protein sequence ID" value="AKA67337.1"/>
    <property type="molecule type" value="Genomic_DNA"/>
</dbReference>
<proteinExistence type="predicted"/>
<dbReference type="KEGG" id="csq:CSCA_0212"/>
<evidence type="ECO:0000259" key="4">
    <source>
        <dbReference type="PROSITE" id="PS51910"/>
    </source>
</evidence>
<sequence>MKQKKVLSLVLALFLTILNFSIVLAKPRISKPPPPAPTGLTVTSVTSSEINLTWNAVSGASGYKLFRATTYDSNYTQIATLTSNTYKNTGLSASTKYWYFVRAYNSYGTSADSTHVSATTSQVVVVPSSSKVVLGFATYYYSGDSSSYNSMVNNSTMINEIATDTFTTDGLGNISGIIPSSQISYANSNNIKPYAMITNNFDGNIAKTLLESSTNRQTLINNILNALKVNSYKGVNVDLEGVYYYDRSYFTTFMSELYNTLHPQGFTVTISVPAKTYDSTTDSWNGAFDYAKIANYSDQIVLMAYDEHYPGGSPGAIASINWVKNVINYASTVIPVNKILLGCAAYGYDWSSNGTKAYSINGVYNLASTYGAQILWDSVSQSPYFNYTDASGIQHTVWFENSTSLSYKLDLVNSSNILGIAIWRLGLENTDYWTTIKTKLVN</sequence>
<evidence type="ECO:0000313" key="5">
    <source>
        <dbReference type="EMBL" id="AKA67337.1"/>
    </source>
</evidence>
<dbReference type="Pfam" id="PF00704">
    <property type="entry name" value="Glyco_hydro_18"/>
    <property type="match status" value="1"/>
</dbReference>
<feature type="domain" description="Fibronectin type-III" evidence="3">
    <location>
        <begin position="36"/>
        <end position="123"/>
    </location>
</feature>
<feature type="domain" description="GH18" evidence="4">
    <location>
        <begin position="131"/>
        <end position="442"/>
    </location>
</feature>
<dbReference type="AlphaFoldDB" id="A0A0E3JWN3"/>
<dbReference type="InterPro" id="IPR041704">
    <property type="entry name" value="CFLE_GH18"/>
</dbReference>
<protein>
    <submittedName>
        <fullName evidence="5">Glycoside hydrolase family 18</fullName>
    </submittedName>
</protein>
<dbReference type="STRING" id="1548.CSCA_0212"/>
<organism evidence="5 6">
    <name type="scientific">Clostridium scatologenes</name>
    <dbReference type="NCBI Taxonomy" id="1548"/>
    <lineage>
        <taxon>Bacteria</taxon>
        <taxon>Bacillati</taxon>
        <taxon>Bacillota</taxon>
        <taxon>Clostridia</taxon>
        <taxon>Eubacteriales</taxon>
        <taxon>Clostridiaceae</taxon>
        <taxon>Clostridium</taxon>
    </lineage>
</organism>
<dbReference type="GO" id="GO:0005975">
    <property type="term" value="P:carbohydrate metabolic process"/>
    <property type="evidence" value="ECO:0007669"/>
    <property type="project" value="InterPro"/>
</dbReference>
<name>A0A0E3JWN3_CLOSL</name>
<dbReference type="PANTHER" id="PTHR46066:SF2">
    <property type="entry name" value="CHITINASE DOMAIN-CONTAINING PROTEIN 1"/>
    <property type="match status" value="1"/>
</dbReference>
<gene>
    <name evidence="5" type="ORF">CSCA_0212</name>
</gene>
<dbReference type="GO" id="GO:0008061">
    <property type="term" value="F:chitin binding"/>
    <property type="evidence" value="ECO:0007669"/>
    <property type="project" value="InterPro"/>
</dbReference>
<evidence type="ECO:0000256" key="2">
    <source>
        <dbReference type="ARBA" id="ARBA00023295"/>
    </source>
</evidence>
<dbReference type="Gene3D" id="3.10.50.10">
    <property type="match status" value="1"/>
</dbReference>
<keyword evidence="1 5" id="KW-0378">Hydrolase</keyword>
<accession>A0A0E3JWN3</accession>
<keyword evidence="2" id="KW-0326">Glycosidase</keyword>
<dbReference type="CDD" id="cd00063">
    <property type="entry name" value="FN3"/>
    <property type="match status" value="1"/>
</dbReference>
<dbReference type="GO" id="GO:0016798">
    <property type="term" value="F:hydrolase activity, acting on glycosyl bonds"/>
    <property type="evidence" value="ECO:0007669"/>
    <property type="project" value="UniProtKB-KW"/>
</dbReference>
<dbReference type="PROSITE" id="PS51910">
    <property type="entry name" value="GH18_2"/>
    <property type="match status" value="1"/>
</dbReference>
<dbReference type="SMART" id="SM00060">
    <property type="entry name" value="FN3"/>
    <property type="match status" value="1"/>
</dbReference>
<reference evidence="5 6" key="1">
    <citation type="journal article" date="2015" name="J. Biotechnol.">
        <title>Complete genome sequence of a malodorant-producing acetogen, Clostridium scatologenes ATCC 25775(T).</title>
        <authorList>
            <person name="Zhu Z."/>
            <person name="Guo T."/>
            <person name="Zheng H."/>
            <person name="Song T."/>
            <person name="Ouyang P."/>
            <person name="Xie J."/>
        </authorList>
    </citation>
    <scope>NUCLEOTIDE SEQUENCE [LARGE SCALE GENOMIC DNA]</scope>
    <source>
        <strain evidence="5 6">ATCC 25775</strain>
    </source>
</reference>
<dbReference type="SUPFAM" id="SSF51445">
    <property type="entry name" value="(Trans)glycosidases"/>
    <property type="match status" value="1"/>
</dbReference>
<dbReference type="InterPro" id="IPR003961">
    <property type="entry name" value="FN3_dom"/>
</dbReference>
<dbReference type="InterPro" id="IPR013783">
    <property type="entry name" value="Ig-like_fold"/>
</dbReference>
<keyword evidence="6" id="KW-1185">Reference proteome</keyword>